<dbReference type="GO" id="GO:0005576">
    <property type="term" value="C:extracellular region"/>
    <property type="evidence" value="ECO:0007669"/>
    <property type="project" value="UniProtKB-SubCell"/>
</dbReference>
<evidence type="ECO:0000313" key="11">
    <source>
        <dbReference type="EMBL" id="NBE55809.1"/>
    </source>
</evidence>
<feature type="chain" id="PRO_5039283656" evidence="9">
    <location>
        <begin position="20"/>
        <end position="142"/>
    </location>
</feature>
<name>A0A964XNM3_9ACTN</name>
<dbReference type="RefSeq" id="WP_161703899.1">
    <property type="nucleotide sequence ID" value="NZ_JAAAHS010000373.1"/>
</dbReference>
<accession>A0A964XNM3</accession>
<dbReference type="InterPro" id="IPR000691">
    <property type="entry name" value="Prot_inh_I16_SSI"/>
</dbReference>
<dbReference type="Gene3D" id="3.30.350.10">
    <property type="entry name" value="Subtilisin inhibitor-like"/>
    <property type="match status" value="1"/>
</dbReference>
<keyword evidence="4" id="KW-0964">Secreted</keyword>
<keyword evidence="7" id="KW-1015">Disulfide bond</keyword>
<feature type="signal peptide" evidence="9">
    <location>
        <begin position="1"/>
        <end position="19"/>
    </location>
</feature>
<evidence type="ECO:0000313" key="12">
    <source>
        <dbReference type="Proteomes" id="UP000598297"/>
    </source>
</evidence>
<evidence type="ECO:0000256" key="6">
    <source>
        <dbReference type="ARBA" id="ARBA00022900"/>
    </source>
</evidence>
<evidence type="ECO:0000259" key="10">
    <source>
        <dbReference type="Pfam" id="PF00720"/>
    </source>
</evidence>
<dbReference type="EMBL" id="JAAAHS010000373">
    <property type="protein sequence ID" value="NBE55809.1"/>
    <property type="molecule type" value="Genomic_DNA"/>
</dbReference>
<keyword evidence="9" id="KW-0732">Signal</keyword>
<evidence type="ECO:0000256" key="2">
    <source>
        <dbReference type="ARBA" id="ARBA00010472"/>
    </source>
</evidence>
<evidence type="ECO:0000256" key="4">
    <source>
        <dbReference type="ARBA" id="ARBA00022525"/>
    </source>
</evidence>
<evidence type="ECO:0000256" key="1">
    <source>
        <dbReference type="ARBA" id="ARBA00004613"/>
    </source>
</evidence>
<comment type="similarity">
    <text evidence="2 8">Belongs to the protease inhibitor I16 (SSI) family.</text>
</comment>
<evidence type="ECO:0000256" key="8">
    <source>
        <dbReference type="RuleBase" id="RU003471"/>
    </source>
</evidence>
<dbReference type="PRINTS" id="PR00294">
    <property type="entry name" value="SSBTLNINHBTR"/>
</dbReference>
<comment type="subunit">
    <text evidence="3">Homodimer.</text>
</comment>
<dbReference type="InterPro" id="IPR036819">
    <property type="entry name" value="Subtilisin_inhibitor-like_sf"/>
</dbReference>
<evidence type="ECO:0000256" key="7">
    <source>
        <dbReference type="ARBA" id="ARBA00023157"/>
    </source>
</evidence>
<dbReference type="AlphaFoldDB" id="A0A964XNM3"/>
<keyword evidence="5 8" id="KW-0646">Protease inhibitor</keyword>
<sequence length="142" mass="15096">MRSRTLAAAALLAGSVAVAAPLAPVHAADTDPVESGLFLTVSGSERTWIRGVELHCDPQPVPPRPKAAMAPPHPRAEASCALLDDVHGDLDALPERPMPCTMQYDPVTVTASGTHRGRAVSWHRTFPNQCALNARTGPLFDF</sequence>
<gene>
    <name evidence="11" type="ORF">GUY60_31130</name>
</gene>
<comment type="caution">
    <text evidence="11">The sequence shown here is derived from an EMBL/GenBank/DDBJ whole genome shotgun (WGS) entry which is preliminary data.</text>
</comment>
<feature type="domain" description="Subtilisin inhibitor" evidence="10">
    <location>
        <begin position="35"/>
        <end position="128"/>
    </location>
</feature>
<evidence type="ECO:0000256" key="5">
    <source>
        <dbReference type="ARBA" id="ARBA00022690"/>
    </source>
</evidence>
<organism evidence="11 12">
    <name type="scientific">Streptomyces boluensis</name>
    <dbReference type="NCBI Taxonomy" id="1775135"/>
    <lineage>
        <taxon>Bacteria</taxon>
        <taxon>Bacillati</taxon>
        <taxon>Actinomycetota</taxon>
        <taxon>Actinomycetes</taxon>
        <taxon>Kitasatosporales</taxon>
        <taxon>Streptomycetaceae</taxon>
        <taxon>Streptomyces</taxon>
    </lineage>
</organism>
<keyword evidence="12" id="KW-1185">Reference proteome</keyword>
<dbReference type="Pfam" id="PF00720">
    <property type="entry name" value="SSI"/>
    <property type="match status" value="1"/>
</dbReference>
<dbReference type="OrthoDB" id="4567948at2"/>
<evidence type="ECO:0000256" key="9">
    <source>
        <dbReference type="SAM" id="SignalP"/>
    </source>
</evidence>
<keyword evidence="6 8" id="KW-0722">Serine protease inhibitor</keyword>
<comment type="subcellular location">
    <subcellularLocation>
        <location evidence="1">Secreted</location>
    </subcellularLocation>
</comment>
<reference evidence="11" key="1">
    <citation type="submission" date="2020-01" db="EMBL/GenBank/DDBJ databases">
        <title>Whole-genome analyses of novel actinobacteria.</title>
        <authorList>
            <person name="Sahin N."/>
        </authorList>
    </citation>
    <scope>NUCLEOTIDE SEQUENCE</scope>
    <source>
        <strain evidence="11">YC537</strain>
    </source>
</reference>
<dbReference type="Proteomes" id="UP000598297">
    <property type="component" value="Unassembled WGS sequence"/>
</dbReference>
<proteinExistence type="inferred from homology"/>
<dbReference type="GO" id="GO:0004867">
    <property type="term" value="F:serine-type endopeptidase inhibitor activity"/>
    <property type="evidence" value="ECO:0007669"/>
    <property type="project" value="UniProtKB-KW"/>
</dbReference>
<dbReference type="SUPFAM" id="SSF55399">
    <property type="entry name" value="Subtilisin inhibitor"/>
    <property type="match status" value="1"/>
</dbReference>
<protein>
    <submittedName>
        <fullName evidence="11">Protease inhibitor SIL-V5</fullName>
    </submittedName>
</protein>
<evidence type="ECO:0000256" key="3">
    <source>
        <dbReference type="ARBA" id="ARBA00011738"/>
    </source>
</evidence>
<dbReference type="InterPro" id="IPR023549">
    <property type="entry name" value="Subtilisin_inhibitor"/>
</dbReference>